<dbReference type="SUPFAM" id="SSF117281">
    <property type="entry name" value="Kelch motif"/>
    <property type="match status" value="1"/>
</dbReference>
<feature type="compositionally biased region" description="Basic and acidic residues" evidence="1">
    <location>
        <begin position="64"/>
        <end position="75"/>
    </location>
</feature>
<keyword evidence="3" id="KW-1185">Reference proteome</keyword>
<evidence type="ECO:0000313" key="2">
    <source>
        <dbReference type="EMBL" id="CAL1279095.1"/>
    </source>
</evidence>
<organism evidence="2 3">
    <name type="scientific">Larinioides sclopetarius</name>
    <dbReference type="NCBI Taxonomy" id="280406"/>
    <lineage>
        <taxon>Eukaryota</taxon>
        <taxon>Metazoa</taxon>
        <taxon>Ecdysozoa</taxon>
        <taxon>Arthropoda</taxon>
        <taxon>Chelicerata</taxon>
        <taxon>Arachnida</taxon>
        <taxon>Araneae</taxon>
        <taxon>Araneomorphae</taxon>
        <taxon>Entelegynae</taxon>
        <taxon>Araneoidea</taxon>
        <taxon>Araneidae</taxon>
        <taxon>Larinioides</taxon>
    </lineage>
</organism>
<evidence type="ECO:0000256" key="1">
    <source>
        <dbReference type="SAM" id="MobiDB-lite"/>
    </source>
</evidence>
<sequence length="121" mass="13619">GKLILASDYHFEKHDRDESLDSILATEKDFKSNLKMESGSEGEIFRAIIVAGGFNAKDGDDSDSDYKTPESRRSPCCKEGDNGKLMFLYDPAANQWSGIGQIPKPRHHHRLVYLSDVLYII</sequence>
<dbReference type="EMBL" id="CAXIEN010000118">
    <property type="protein sequence ID" value="CAL1279095.1"/>
    <property type="molecule type" value="Genomic_DNA"/>
</dbReference>
<evidence type="ECO:0000313" key="3">
    <source>
        <dbReference type="Proteomes" id="UP001497382"/>
    </source>
</evidence>
<feature type="non-terminal residue" evidence="2">
    <location>
        <position position="121"/>
    </location>
</feature>
<dbReference type="Proteomes" id="UP001497382">
    <property type="component" value="Unassembled WGS sequence"/>
</dbReference>
<feature type="region of interest" description="Disordered" evidence="1">
    <location>
        <begin position="54"/>
        <end position="75"/>
    </location>
</feature>
<gene>
    <name evidence="2" type="ORF">LARSCL_LOCUS10145</name>
</gene>
<dbReference type="Gene3D" id="2.120.10.80">
    <property type="entry name" value="Kelch-type beta propeller"/>
    <property type="match status" value="1"/>
</dbReference>
<dbReference type="InterPro" id="IPR015915">
    <property type="entry name" value="Kelch-typ_b-propeller"/>
</dbReference>
<name>A0AAV2A4Y2_9ARAC</name>
<dbReference type="AlphaFoldDB" id="A0AAV2A4Y2"/>
<protein>
    <submittedName>
        <fullName evidence="2">Uncharacterized protein</fullName>
    </submittedName>
</protein>
<reference evidence="2 3" key="1">
    <citation type="submission" date="2024-04" db="EMBL/GenBank/DDBJ databases">
        <authorList>
            <person name="Rising A."/>
            <person name="Reimegard J."/>
            <person name="Sonavane S."/>
            <person name="Akerstrom W."/>
            <person name="Nylinder S."/>
            <person name="Hedman E."/>
            <person name="Kallberg Y."/>
        </authorList>
    </citation>
    <scope>NUCLEOTIDE SEQUENCE [LARGE SCALE GENOMIC DNA]</scope>
</reference>
<feature type="non-terminal residue" evidence="2">
    <location>
        <position position="1"/>
    </location>
</feature>
<accession>A0AAV2A4Y2</accession>
<comment type="caution">
    <text evidence="2">The sequence shown here is derived from an EMBL/GenBank/DDBJ whole genome shotgun (WGS) entry which is preliminary data.</text>
</comment>
<proteinExistence type="predicted"/>